<dbReference type="GO" id="GO:0071555">
    <property type="term" value="P:cell wall organization"/>
    <property type="evidence" value="ECO:0007669"/>
    <property type="project" value="UniProtKB-KW"/>
</dbReference>
<name>A0A0H4J2E9_9PROT</name>
<evidence type="ECO:0000259" key="28">
    <source>
        <dbReference type="Pfam" id="PF00905"/>
    </source>
</evidence>
<dbReference type="Gene3D" id="1.10.3810.10">
    <property type="entry name" value="Biosynthetic peptidoglycan transglycosylase-like"/>
    <property type="match status" value="1"/>
</dbReference>
<keyword evidence="12" id="KW-0808">Transferase</keyword>
<comment type="similarity">
    <text evidence="4">In the N-terminal section; belongs to the glycosyltransferase 51 family.</text>
</comment>
<comment type="catalytic activity">
    <reaction evidence="23">
        <text>Preferential cleavage: (Ac)2-L-Lys-D-Ala-|-D-Ala. Also transpeptidation of peptidyl-alanyl moieties that are N-acyl substituents of D-alanine.</text>
        <dbReference type="EC" id="3.4.16.4"/>
    </reaction>
</comment>
<sequence>MNSIKQILIISTSIILSSIALIYYVYLLIVPSLPPLDNLADYRPKEPLQVFTKEGDLIAEFGEEHRDFIKINNVPQKMINAIIATEDRRFFEHNGIDFIGIFRATYKTLLGISFEGASTITMQVARNFFLTSDKTIKRKISEILLSLEIEKHLSKEQILELYMNQIYLGQRSFGFNSAANTYFSKNLNELNTAEMALLAGLPKAPSRYNPFNNYDLAIKRQKDVLASMLRHGFIDEPTYIIAIDEQINLKESKMKKDVDAEFIAEMVRKDLFEEFGEKIYSSGLKVYTTIKSTNQKLANQAVRDGIISYINRHQPREPDGIFDLENFISNETIENEEKLKKEVIEFLKKFSTFDDFIPGVITKMQPLEIEVILKDGRTINVYKKGLKLIENDKGYEDEHEEYRRIKVGGVYHFTKFSKDWIITQLPEVESALVAMDPNSGEINALVGGFNFQKNKYNHITQAFRQPGSVFKPFIYSAAIEKGVTPATLVNDNFFFMTADELMTKENWEPKNYNDKYDGPTRLRVGLSKSKNMVAIRTLKYIDPKYAQDYVSRFGFDKKKIPPYLSLALGVAEVKPINLISAFAVFANGGYLKEPYYIDKIIDSNDRQIKLKSSITNEDTPRIIDPRNAFIMDSLLKDVIKDGTAKRARILKRTDIAGKTGTTNDLIDAWFVGYNPEHIALTWFGYDTPQSLGKHETGSRAALPIWIDYMKGALDGLPEKIYAEPEGIIPHKINPVDGTLTSNDDESGIYEYFYEEFYPQDNAFFMIN</sequence>
<evidence type="ECO:0000256" key="5">
    <source>
        <dbReference type="ARBA" id="ARBA00012448"/>
    </source>
</evidence>
<evidence type="ECO:0000313" key="31">
    <source>
        <dbReference type="EMBL" id="AKO65918.1"/>
    </source>
</evidence>
<keyword evidence="10" id="KW-0645">Protease</keyword>
<dbReference type="GO" id="GO:0030288">
    <property type="term" value="C:outer membrane-bounded periplasmic space"/>
    <property type="evidence" value="ECO:0007669"/>
    <property type="project" value="TreeGrafter"/>
</dbReference>
<keyword evidence="18 27" id="KW-1133">Transmembrane helix</keyword>
<evidence type="ECO:0000256" key="26">
    <source>
        <dbReference type="ARBA" id="ARBA00060592"/>
    </source>
</evidence>
<dbReference type="Pfam" id="PF17092">
    <property type="entry name" value="PCB_OB"/>
    <property type="match status" value="1"/>
</dbReference>
<dbReference type="InterPro" id="IPR012338">
    <property type="entry name" value="Beta-lactam/transpept-like"/>
</dbReference>
<keyword evidence="13 27" id="KW-0812">Transmembrane</keyword>
<feature type="transmembrane region" description="Helical" evidence="27">
    <location>
        <begin position="7"/>
        <end position="29"/>
    </location>
</feature>
<evidence type="ECO:0000256" key="14">
    <source>
        <dbReference type="ARBA" id="ARBA00022801"/>
    </source>
</evidence>
<evidence type="ECO:0000259" key="29">
    <source>
        <dbReference type="Pfam" id="PF00912"/>
    </source>
</evidence>
<evidence type="ECO:0000256" key="16">
    <source>
        <dbReference type="ARBA" id="ARBA00022968"/>
    </source>
</evidence>
<keyword evidence="11" id="KW-0328">Glycosyltransferase</keyword>
<evidence type="ECO:0000256" key="19">
    <source>
        <dbReference type="ARBA" id="ARBA00023136"/>
    </source>
</evidence>
<evidence type="ECO:0000256" key="12">
    <source>
        <dbReference type="ARBA" id="ARBA00022679"/>
    </source>
</evidence>
<dbReference type="FunFam" id="1.10.3810.10:FF:000003">
    <property type="entry name" value="Penicillin-binding protein 1a"/>
    <property type="match status" value="1"/>
</dbReference>
<dbReference type="EC" id="2.4.99.28" evidence="24"/>
<gene>
    <name evidence="31" type="ORF">VI33_04180</name>
</gene>
<feature type="domain" description="Glycosyl transferase family 51" evidence="29">
    <location>
        <begin position="55"/>
        <end position="228"/>
    </location>
</feature>
<evidence type="ECO:0000256" key="3">
    <source>
        <dbReference type="ARBA" id="ARBA00007090"/>
    </source>
</evidence>
<dbReference type="GO" id="GO:0008658">
    <property type="term" value="F:penicillin binding"/>
    <property type="evidence" value="ECO:0007669"/>
    <property type="project" value="InterPro"/>
</dbReference>
<evidence type="ECO:0000256" key="11">
    <source>
        <dbReference type="ARBA" id="ARBA00022676"/>
    </source>
</evidence>
<evidence type="ECO:0000256" key="21">
    <source>
        <dbReference type="ARBA" id="ARBA00023268"/>
    </source>
</evidence>
<comment type="catalytic activity">
    <reaction evidence="25">
        <text>[GlcNAc-(1-&gt;4)-Mur2Ac(oyl-L-Ala-gamma-D-Glu-L-Lys-D-Ala-D-Ala)](n)-di-trans,octa-cis-undecaprenyl diphosphate + beta-D-GlcNAc-(1-&gt;4)-Mur2Ac(oyl-L-Ala-gamma-D-Glu-L-Lys-D-Ala-D-Ala)-di-trans,octa-cis-undecaprenyl diphosphate = [GlcNAc-(1-&gt;4)-Mur2Ac(oyl-L-Ala-gamma-D-Glu-L-Lys-D-Ala-D-Ala)](n+1)-di-trans,octa-cis-undecaprenyl diphosphate + di-trans,octa-cis-undecaprenyl diphosphate + H(+)</text>
        <dbReference type="Rhea" id="RHEA:23708"/>
        <dbReference type="Rhea" id="RHEA-COMP:9602"/>
        <dbReference type="Rhea" id="RHEA-COMP:9603"/>
        <dbReference type="ChEBI" id="CHEBI:15378"/>
        <dbReference type="ChEBI" id="CHEBI:58405"/>
        <dbReference type="ChEBI" id="CHEBI:60033"/>
        <dbReference type="ChEBI" id="CHEBI:78435"/>
        <dbReference type="EC" id="2.4.99.28"/>
    </reaction>
</comment>
<keyword evidence="20" id="KW-0046">Antibiotic resistance</keyword>
<dbReference type="GO" id="GO:0009002">
    <property type="term" value="F:serine-type D-Ala-D-Ala carboxypeptidase activity"/>
    <property type="evidence" value="ECO:0007669"/>
    <property type="project" value="UniProtKB-EC"/>
</dbReference>
<accession>A0A0H4J2E9</accession>
<evidence type="ECO:0000256" key="23">
    <source>
        <dbReference type="ARBA" id="ARBA00034000"/>
    </source>
</evidence>
<dbReference type="InterPro" id="IPR036950">
    <property type="entry name" value="PBP_transglycosylase"/>
</dbReference>
<dbReference type="PATRIC" id="fig|1623450.3.peg.829"/>
<dbReference type="GO" id="GO:0009252">
    <property type="term" value="P:peptidoglycan biosynthetic process"/>
    <property type="evidence" value="ECO:0007669"/>
    <property type="project" value="UniProtKB-UniPathway"/>
</dbReference>
<dbReference type="InterPro" id="IPR001264">
    <property type="entry name" value="Glyco_trans_51"/>
</dbReference>
<evidence type="ECO:0000256" key="25">
    <source>
        <dbReference type="ARBA" id="ARBA00049902"/>
    </source>
</evidence>
<dbReference type="InterPro" id="IPR031376">
    <property type="entry name" value="PCB_OB"/>
</dbReference>
<evidence type="ECO:0000256" key="6">
    <source>
        <dbReference type="ARBA" id="ARBA00018638"/>
    </source>
</evidence>
<dbReference type="EC" id="3.4.16.4" evidence="5"/>
<keyword evidence="9" id="KW-0121">Carboxypeptidase</keyword>
<evidence type="ECO:0000313" key="32">
    <source>
        <dbReference type="Proteomes" id="UP000066549"/>
    </source>
</evidence>
<dbReference type="NCBIfam" id="TIGR02074">
    <property type="entry name" value="PBP_1a_fam"/>
    <property type="match status" value="1"/>
</dbReference>
<evidence type="ECO:0000256" key="7">
    <source>
        <dbReference type="ARBA" id="ARBA00022475"/>
    </source>
</evidence>
<comment type="subcellular location">
    <subcellularLocation>
        <location evidence="1">Cell inner membrane</location>
        <topology evidence="1">Single-pass type II membrane protein</topology>
    </subcellularLocation>
</comment>
<dbReference type="UniPathway" id="UPA00219"/>
<dbReference type="SUPFAM" id="SSF56601">
    <property type="entry name" value="beta-lactamase/transpeptidase-like"/>
    <property type="match status" value="1"/>
</dbReference>
<dbReference type="Proteomes" id="UP000066549">
    <property type="component" value="Chromosome"/>
</dbReference>
<evidence type="ECO:0000256" key="2">
    <source>
        <dbReference type="ARBA" id="ARBA00004752"/>
    </source>
</evidence>
<evidence type="ECO:0000256" key="4">
    <source>
        <dbReference type="ARBA" id="ARBA00007739"/>
    </source>
</evidence>
<dbReference type="GO" id="GO:0006508">
    <property type="term" value="P:proteolysis"/>
    <property type="evidence" value="ECO:0007669"/>
    <property type="project" value="UniProtKB-KW"/>
</dbReference>
<evidence type="ECO:0000256" key="20">
    <source>
        <dbReference type="ARBA" id="ARBA00023251"/>
    </source>
</evidence>
<keyword evidence="32" id="KW-1185">Reference proteome</keyword>
<keyword evidence="17" id="KW-0573">Peptidoglycan synthesis</keyword>
<keyword evidence="8" id="KW-0997">Cell inner membrane</keyword>
<feature type="domain" description="Penicillin-binding protein transpeptidase" evidence="28">
    <location>
        <begin position="432"/>
        <end position="676"/>
    </location>
</feature>
<evidence type="ECO:0000259" key="30">
    <source>
        <dbReference type="Pfam" id="PF17092"/>
    </source>
</evidence>
<evidence type="ECO:0000256" key="22">
    <source>
        <dbReference type="ARBA" id="ARBA00023316"/>
    </source>
</evidence>
<dbReference type="GO" id="GO:0046677">
    <property type="term" value="P:response to antibiotic"/>
    <property type="evidence" value="ECO:0007669"/>
    <property type="project" value="UniProtKB-KW"/>
</dbReference>
<keyword evidence="7" id="KW-1003">Cell membrane</keyword>
<dbReference type="GO" id="GO:0005886">
    <property type="term" value="C:plasma membrane"/>
    <property type="evidence" value="ECO:0007669"/>
    <property type="project" value="UniProtKB-SubCell"/>
</dbReference>
<organism evidence="31 32">
    <name type="scientific">Methylophilales bacterium MBRS-H7</name>
    <dbReference type="NCBI Taxonomy" id="1623450"/>
    <lineage>
        <taxon>Bacteria</taxon>
        <taxon>Pseudomonadati</taxon>
        <taxon>Pseudomonadota</taxon>
        <taxon>Betaproteobacteria</taxon>
        <taxon>Nitrosomonadales</taxon>
        <taxon>OM43 clade</taxon>
    </lineage>
</organism>
<keyword evidence="22" id="KW-0961">Cell wall biogenesis/degradation</keyword>
<keyword evidence="16" id="KW-0735">Signal-anchor</keyword>
<dbReference type="PANTHER" id="PTHR32282:SF27">
    <property type="entry name" value="PENICILLIN-BINDING PROTEIN 1A"/>
    <property type="match status" value="1"/>
</dbReference>
<evidence type="ECO:0000256" key="17">
    <source>
        <dbReference type="ARBA" id="ARBA00022984"/>
    </source>
</evidence>
<evidence type="ECO:0000256" key="9">
    <source>
        <dbReference type="ARBA" id="ARBA00022645"/>
    </source>
</evidence>
<evidence type="ECO:0000256" key="24">
    <source>
        <dbReference type="ARBA" id="ARBA00044770"/>
    </source>
</evidence>
<comment type="pathway">
    <text evidence="26">Glycan biosynthesis.</text>
</comment>
<evidence type="ECO:0000256" key="13">
    <source>
        <dbReference type="ARBA" id="ARBA00022692"/>
    </source>
</evidence>
<keyword evidence="15" id="KW-0133">Cell shape</keyword>
<keyword evidence="14" id="KW-0378">Hydrolase</keyword>
<evidence type="ECO:0000256" key="1">
    <source>
        <dbReference type="ARBA" id="ARBA00004249"/>
    </source>
</evidence>
<evidence type="ECO:0000256" key="8">
    <source>
        <dbReference type="ARBA" id="ARBA00022519"/>
    </source>
</evidence>
<dbReference type="InterPro" id="IPR050396">
    <property type="entry name" value="Glycosyltr_51/Transpeptidase"/>
</dbReference>
<dbReference type="OrthoDB" id="9766909at2"/>
<comment type="pathway">
    <text evidence="2">Cell wall biogenesis; peptidoglycan biosynthesis.</text>
</comment>
<dbReference type="InterPro" id="IPR023346">
    <property type="entry name" value="Lysozyme-like_dom_sf"/>
</dbReference>
<dbReference type="InterPro" id="IPR001460">
    <property type="entry name" value="PCN-bd_Tpept"/>
</dbReference>
<evidence type="ECO:0000256" key="27">
    <source>
        <dbReference type="SAM" id="Phobius"/>
    </source>
</evidence>
<evidence type="ECO:0000256" key="18">
    <source>
        <dbReference type="ARBA" id="ARBA00022989"/>
    </source>
</evidence>
<feature type="domain" description="Penicillin-binding protein OB-like" evidence="30">
    <location>
        <begin position="334"/>
        <end position="428"/>
    </location>
</feature>
<dbReference type="Gene3D" id="3.40.710.10">
    <property type="entry name" value="DD-peptidase/beta-lactamase superfamily"/>
    <property type="match status" value="2"/>
</dbReference>
<dbReference type="GO" id="GO:0008955">
    <property type="term" value="F:peptidoglycan glycosyltransferase activity"/>
    <property type="evidence" value="ECO:0007669"/>
    <property type="project" value="UniProtKB-EC"/>
</dbReference>
<dbReference type="PANTHER" id="PTHR32282">
    <property type="entry name" value="BINDING PROTEIN TRANSPEPTIDASE, PUTATIVE-RELATED"/>
    <property type="match status" value="1"/>
</dbReference>
<dbReference type="GO" id="GO:0008360">
    <property type="term" value="P:regulation of cell shape"/>
    <property type="evidence" value="ECO:0007669"/>
    <property type="project" value="UniProtKB-KW"/>
</dbReference>
<comment type="similarity">
    <text evidence="3">In the C-terminal section; belongs to the transpeptidase family.</text>
</comment>
<dbReference type="SUPFAM" id="SSF53955">
    <property type="entry name" value="Lysozyme-like"/>
    <property type="match status" value="1"/>
</dbReference>
<evidence type="ECO:0000256" key="15">
    <source>
        <dbReference type="ARBA" id="ARBA00022960"/>
    </source>
</evidence>
<dbReference type="AlphaFoldDB" id="A0A0H4J2E9"/>
<keyword evidence="19 27" id="KW-0472">Membrane</keyword>
<dbReference type="Pfam" id="PF00912">
    <property type="entry name" value="Transgly"/>
    <property type="match status" value="1"/>
</dbReference>
<reference evidence="31 32" key="1">
    <citation type="submission" date="2015-03" db="EMBL/GenBank/DDBJ databases">
        <title>Comparative analysis of the OM43 clade including a novel species from Red Sea uncovers genomic and metabolic diversity among marine methylotrophs.</title>
        <authorList>
            <person name="Jimenez-Infante F."/>
            <person name="Ngugi D.K."/>
            <person name="Vinu M."/>
            <person name="Alam I."/>
            <person name="Kamau A."/>
            <person name="Blom J."/>
            <person name="Bajic V.B."/>
            <person name="Stingl U."/>
        </authorList>
    </citation>
    <scope>NUCLEOTIDE SEQUENCE [LARGE SCALE GENOMIC DNA]</scope>
    <source>
        <strain evidence="31 32">MBRSH7</strain>
    </source>
</reference>
<keyword evidence="21" id="KW-0511">Multifunctional enzyme</keyword>
<protein>
    <recommendedName>
        <fullName evidence="6">Penicillin-binding protein 1A</fullName>
        <ecNumber evidence="24">2.4.99.28</ecNumber>
        <ecNumber evidence="5">3.4.16.4</ecNumber>
    </recommendedName>
</protein>
<proteinExistence type="inferred from homology"/>
<evidence type="ECO:0000256" key="10">
    <source>
        <dbReference type="ARBA" id="ARBA00022670"/>
    </source>
</evidence>
<dbReference type="EMBL" id="CP011002">
    <property type="protein sequence ID" value="AKO65918.1"/>
    <property type="molecule type" value="Genomic_DNA"/>
</dbReference>
<dbReference type="Pfam" id="PF00905">
    <property type="entry name" value="Transpeptidase"/>
    <property type="match status" value="1"/>
</dbReference>